<dbReference type="EMBL" id="QVIG01000001">
    <property type="protein sequence ID" value="RGD56785.1"/>
    <property type="molecule type" value="Genomic_DNA"/>
</dbReference>
<evidence type="ECO:0000313" key="3">
    <source>
        <dbReference type="Proteomes" id="UP000263377"/>
    </source>
</evidence>
<dbReference type="RefSeq" id="WP_117485396.1">
    <property type="nucleotide sequence ID" value="NZ_QVIG01000001.1"/>
</dbReference>
<feature type="compositionally biased region" description="Basic and acidic residues" evidence="1">
    <location>
        <begin position="51"/>
        <end position="67"/>
    </location>
</feature>
<name>A0A372ZNF2_9ACTN</name>
<evidence type="ECO:0000256" key="1">
    <source>
        <dbReference type="SAM" id="MobiDB-lite"/>
    </source>
</evidence>
<dbReference type="AlphaFoldDB" id="A0A372ZNF2"/>
<proteinExistence type="predicted"/>
<feature type="region of interest" description="Disordered" evidence="1">
    <location>
        <begin position="51"/>
        <end position="73"/>
    </location>
</feature>
<keyword evidence="3" id="KW-1185">Reference proteome</keyword>
<dbReference type="Proteomes" id="UP000263377">
    <property type="component" value="Unassembled WGS sequence"/>
</dbReference>
<evidence type="ECO:0000313" key="2">
    <source>
        <dbReference type="EMBL" id="RGD56785.1"/>
    </source>
</evidence>
<reference evidence="2 3" key="1">
    <citation type="submission" date="2018-08" db="EMBL/GenBank/DDBJ databases">
        <title>Diversity &amp; Physiological Properties of Lignin-Decomposing Actinobacteria from Soil.</title>
        <authorList>
            <person name="Roh S.G."/>
            <person name="Kim S.B."/>
        </authorList>
    </citation>
    <scope>NUCLEOTIDE SEQUENCE [LARGE SCALE GENOMIC DNA]</scope>
    <source>
        <strain evidence="2 3">MMS17-GH009</strain>
    </source>
</reference>
<gene>
    <name evidence="2" type="ORF">DR950_02320</name>
</gene>
<protein>
    <submittedName>
        <fullName evidence="2">Uncharacterized protein</fullName>
    </submittedName>
</protein>
<organism evidence="2 3">
    <name type="scientific">Kitasatospora xanthocidica</name>
    <dbReference type="NCBI Taxonomy" id="83382"/>
    <lineage>
        <taxon>Bacteria</taxon>
        <taxon>Bacillati</taxon>
        <taxon>Actinomycetota</taxon>
        <taxon>Actinomycetes</taxon>
        <taxon>Kitasatosporales</taxon>
        <taxon>Streptomycetaceae</taxon>
        <taxon>Kitasatospora</taxon>
    </lineage>
</organism>
<accession>A0A372ZNF2</accession>
<sequence>MPSDEPLSEEELSAIELRAGAATPGPWVARLETRQGIGGASFVQLRPDAPRDDEFHLTRTTDGRTRTGPDPATDADLDFIAAARQDVPRLVDEVRRLREALERAQPAG</sequence>
<comment type="caution">
    <text evidence="2">The sequence shown here is derived from an EMBL/GenBank/DDBJ whole genome shotgun (WGS) entry which is preliminary data.</text>
</comment>